<protein>
    <submittedName>
        <fullName evidence="2">Uncharacterized protein</fullName>
    </submittedName>
</protein>
<dbReference type="Proteomes" id="UP000813427">
    <property type="component" value="Unassembled WGS sequence"/>
</dbReference>
<accession>A0A8K0S262</accession>
<name>A0A8K0S262_9HYPO</name>
<comment type="caution">
    <text evidence="2">The sequence shown here is derived from an EMBL/GenBank/DDBJ whole genome shotgun (WGS) entry which is preliminary data.</text>
</comment>
<keyword evidence="3" id="KW-1185">Reference proteome</keyword>
<dbReference type="AlphaFoldDB" id="A0A8K0S262"/>
<reference evidence="2" key="1">
    <citation type="journal article" date="2021" name="Nat. Commun.">
        <title>Genetic determinants of endophytism in the Arabidopsis root mycobiome.</title>
        <authorList>
            <person name="Mesny F."/>
            <person name="Miyauchi S."/>
            <person name="Thiergart T."/>
            <person name="Pickel B."/>
            <person name="Atanasova L."/>
            <person name="Karlsson M."/>
            <person name="Huettel B."/>
            <person name="Barry K.W."/>
            <person name="Haridas S."/>
            <person name="Chen C."/>
            <person name="Bauer D."/>
            <person name="Andreopoulos W."/>
            <person name="Pangilinan J."/>
            <person name="LaButti K."/>
            <person name="Riley R."/>
            <person name="Lipzen A."/>
            <person name="Clum A."/>
            <person name="Drula E."/>
            <person name="Henrissat B."/>
            <person name="Kohler A."/>
            <person name="Grigoriev I.V."/>
            <person name="Martin F.M."/>
            <person name="Hacquard S."/>
        </authorList>
    </citation>
    <scope>NUCLEOTIDE SEQUENCE</scope>
    <source>
        <strain evidence="2">MPI-SDFR-AT-0068</strain>
    </source>
</reference>
<proteinExistence type="predicted"/>
<feature type="region of interest" description="Disordered" evidence="1">
    <location>
        <begin position="1"/>
        <end position="56"/>
    </location>
</feature>
<evidence type="ECO:0000313" key="2">
    <source>
        <dbReference type="EMBL" id="KAH7256240.1"/>
    </source>
</evidence>
<dbReference type="EMBL" id="JAGPXF010000002">
    <property type="protein sequence ID" value="KAH7256240.1"/>
    <property type="molecule type" value="Genomic_DNA"/>
</dbReference>
<gene>
    <name evidence="2" type="ORF">BKA59DRAFT_467069</name>
</gene>
<evidence type="ECO:0000256" key="1">
    <source>
        <dbReference type="SAM" id="MobiDB-lite"/>
    </source>
</evidence>
<sequence length="56" mass="5860">MAKSQTGDTRGEATRDLNMNAQAMGSKTMVDMFLSSRRNRGDGGSSGFGSSPAAFL</sequence>
<evidence type="ECO:0000313" key="3">
    <source>
        <dbReference type="Proteomes" id="UP000813427"/>
    </source>
</evidence>
<organism evidence="2 3">
    <name type="scientific">Fusarium tricinctum</name>
    <dbReference type="NCBI Taxonomy" id="61284"/>
    <lineage>
        <taxon>Eukaryota</taxon>
        <taxon>Fungi</taxon>
        <taxon>Dikarya</taxon>
        <taxon>Ascomycota</taxon>
        <taxon>Pezizomycotina</taxon>
        <taxon>Sordariomycetes</taxon>
        <taxon>Hypocreomycetidae</taxon>
        <taxon>Hypocreales</taxon>
        <taxon>Nectriaceae</taxon>
        <taxon>Fusarium</taxon>
        <taxon>Fusarium tricinctum species complex</taxon>
    </lineage>
</organism>